<dbReference type="InterPro" id="IPR008011">
    <property type="entry name" value="Complex1_LYR_dom"/>
</dbReference>
<evidence type="ECO:0000313" key="3">
    <source>
        <dbReference type="EMBL" id="KAF3335690.1"/>
    </source>
</evidence>
<evidence type="ECO:0000259" key="2">
    <source>
        <dbReference type="Pfam" id="PF05347"/>
    </source>
</evidence>
<comment type="caution">
    <text evidence="3">The sequence shown here is derived from an EMBL/GenBank/DDBJ whole genome shotgun (WGS) entry which is preliminary data.</text>
</comment>
<dbReference type="OrthoDB" id="190541at2759"/>
<comment type="similarity">
    <text evidence="1">Belongs to the complex I LYR family. LYRM9 subfamily.</text>
</comment>
<dbReference type="InterPro" id="IPR045291">
    <property type="entry name" value="Complex1_LYR_LYRM9"/>
</dbReference>
<organism evidence="3 4">
    <name type="scientific">Carex littledalei</name>
    <dbReference type="NCBI Taxonomy" id="544730"/>
    <lineage>
        <taxon>Eukaryota</taxon>
        <taxon>Viridiplantae</taxon>
        <taxon>Streptophyta</taxon>
        <taxon>Embryophyta</taxon>
        <taxon>Tracheophyta</taxon>
        <taxon>Spermatophyta</taxon>
        <taxon>Magnoliopsida</taxon>
        <taxon>Liliopsida</taxon>
        <taxon>Poales</taxon>
        <taxon>Cyperaceae</taxon>
        <taxon>Cyperoideae</taxon>
        <taxon>Cariceae</taxon>
        <taxon>Carex</taxon>
        <taxon>Carex subgen. Euthyceras</taxon>
    </lineage>
</organism>
<dbReference type="Proteomes" id="UP000623129">
    <property type="component" value="Unassembled WGS sequence"/>
</dbReference>
<evidence type="ECO:0000256" key="1">
    <source>
        <dbReference type="ARBA" id="ARBA00025757"/>
    </source>
</evidence>
<name>A0A833QVF8_9POAL</name>
<proteinExistence type="inferred from homology"/>
<gene>
    <name evidence="3" type="ORF">FCM35_KLT20197</name>
</gene>
<feature type="domain" description="Complex 1 LYR protein" evidence="2">
    <location>
        <begin position="3"/>
        <end position="54"/>
    </location>
</feature>
<protein>
    <submittedName>
        <fullName evidence="3">LYR motif-containing protein</fullName>
    </submittedName>
</protein>
<dbReference type="CDD" id="cd20269">
    <property type="entry name" value="Complex1_LYR_LYRM9"/>
    <property type="match status" value="1"/>
</dbReference>
<evidence type="ECO:0000313" key="4">
    <source>
        <dbReference type="Proteomes" id="UP000623129"/>
    </source>
</evidence>
<dbReference type="AlphaFoldDB" id="A0A833QVF8"/>
<accession>A0A833QVF8</accession>
<dbReference type="PANTHER" id="PTHR36758:SF1">
    <property type="entry name" value="OS01G0342800 PROTEIN"/>
    <property type="match status" value="1"/>
</dbReference>
<dbReference type="Pfam" id="PF05347">
    <property type="entry name" value="Complex1_LYR"/>
    <property type="match status" value="1"/>
</dbReference>
<sequence length="83" mass="9676">MARALRAYMEVLRLVRRLPPETRAYYSKYARENFVNYRELDDPSSLPDLLHRAYSHSSWVLSKYSVNASSADRLKNICCCESA</sequence>
<reference evidence="3" key="1">
    <citation type="submission" date="2020-01" db="EMBL/GenBank/DDBJ databases">
        <title>Genome sequence of Kobresia littledalei, the first chromosome-level genome in the family Cyperaceae.</title>
        <authorList>
            <person name="Qu G."/>
        </authorList>
    </citation>
    <scope>NUCLEOTIDE SEQUENCE</scope>
    <source>
        <strain evidence="3">C.B.Clarke</strain>
        <tissue evidence="3">Leaf</tissue>
    </source>
</reference>
<dbReference type="PANTHER" id="PTHR36758">
    <property type="entry name" value="OS01G0342800 PROTEIN"/>
    <property type="match status" value="1"/>
</dbReference>
<dbReference type="EMBL" id="SWLB01000008">
    <property type="protein sequence ID" value="KAF3335690.1"/>
    <property type="molecule type" value="Genomic_DNA"/>
</dbReference>
<keyword evidence="4" id="KW-1185">Reference proteome</keyword>